<evidence type="ECO:0000256" key="1">
    <source>
        <dbReference type="ARBA" id="ARBA00004123"/>
    </source>
</evidence>
<feature type="compositionally biased region" description="Basic and acidic residues" evidence="14">
    <location>
        <begin position="78"/>
        <end position="89"/>
    </location>
</feature>
<dbReference type="Gene3D" id="3.30.420.110">
    <property type="entry name" value="MutS, connector domain"/>
    <property type="match status" value="1"/>
</dbReference>
<name>A0A6A6PN11_9PEZI</name>
<dbReference type="Pfam" id="PF00488">
    <property type="entry name" value="MutS_V"/>
    <property type="match status" value="1"/>
</dbReference>
<dbReference type="GeneID" id="54472392"/>
<evidence type="ECO:0000256" key="2">
    <source>
        <dbReference type="ARBA" id="ARBA00007094"/>
    </source>
</evidence>
<feature type="compositionally biased region" description="Basic residues" evidence="14">
    <location>
        <begin position="217"/>
        <end position="227"/>
    </location>
</feature>
<dbReference type="Pfam" id="PF05188">
    <property type="entry name" value="MutS_II"/>
    <property type="match status" value="1"/>
</dbReference>
<evidence type="ECO:0000256" key="11">
    <source>
        <dbReference type="ARBA" id="ARBA00029792"/>
    </source>
</evidence>
<dbReference type="Pfam" id="PF05192">
    <property type="entry name" value="MutS_III"/>
    <property type="match status" value="1"/>
</dbReference>
<dbReference type="GO" id="GO:0030983">
    <property type="term" value="F:mismatched DNA binding"/>
    <property type="evidence" value="ECO:0007669"/>
    <property type="project" value="UniProtKB-UniRule"/>
</dbReference>
<dbReference type="InterPro" id="IPR007696">
    <property type="entry name" value="DNA_mismatch_repair_MutS_core"/>
</dbReference>
<protein>
    <recommendedName>
        <fullName evidence="3 12">DNA mismatch repair protein MSH3</fullName>
    </recommendedName>
    <alternativeName>
        <fullName evidence="3 12">DNA mismatch repair protein MSH3</fullName>
    </alternativeName>
    <alternativeName>
        <fullName evidence="11">MutS protein homolog 3</fullName>
    </alternativeName>
</protein>
<keyword evidence="5 13" id="KW-0227">DNA damage</keyword>
<dbReference type="InterPro" id="IPR000432">
    <property type="entry name" value="DNA_mismatch_repair_MutS_C"/>
</dbReference>
<dbReference type="PANTHER" id="PTHR11361">
    <property type="entry name" value="DNA MISMATCH REPAIR PROTEIN MUTS FAMILY MEMBER"/>
    <property type="match status" value="1"/>
</dbReference>
<dbReference type="SUPFAM" id="SSF55271">
    <property type="entry name" value="DNA repair protein MutS, domain I"/>
    <property type="match status" value="1"/>
</dbReference>
<dbReference type="SMART" id="SM00534">
    <property type="entry name" value="MUTSac"/>
    <property type="match status" value="1"/>
</dbReference>
<accession>A0A6A6PN11</accession>
<dbReference type="OrthoDB" id="121051at2759"/>
<feature type="compositionally biased region" description="Acidic residues" evidence="14">
    <location>
        <begin position="192"/>
        <end position="209"/>
    </location>
</feature>
<dbReference type="InterPro" id="IPR016151">
    <property type="entry name" value="DNA_mismatch_repair_MutS_N"/>
</dbReference>
<proteinExistence type="inferred from homology"/>
<dbReference type="SUPFAM" id="SSF48334">
    <property type="entry name" value="DNA repair protein MutS, domain III"/>
    <property type="match status" value="1"/>
</dbReference>
<comment type="subcellular location">
    <subcellularLocation>
        <location evidence="1">Nucleus</location>
    </subcellularLocation>
</comment>
<dbReference type="InterPro" id="IPR036187">
    <property type="entry name" value="DNA_mismatch_repair_MutS_sf"/>
</dbReference>
<comment type="subunit">
    <text evidence="10">Heterodimer consisting of MSH2-MSH3 (MutS beta). Forms a ternary complex with MutL alpha (MLH1-PMS1).</text>
</comment>
<keyword evidence="7 13" id="KW-0238">DNA-binding</keyword>
<evidence type="ECO:0000256" key="14">
    <source>
        <dbReference type="SAM" id="MobiDB-lite"/>
    </source>
</evidence>
<dbReference type="GO" id="GO:0005524">
    <property type="term" value="F:ATP binding"/>
    <property type="evidence" value="ECO:0007669"/>
    <property type="project" value="UniProtKB-UniRule"/>
</dbReference>
<dbReference type="FunFam" id="3.40.50.300:FF:000870">
    <property type="entry name" value="MutS protein homolog 4"/>
    <property type="match status" value="1"/>
</dbReference>
<dbReference type="Pfam" id="PF05190">
    <property type="entry name" value="MutS_IV"/>
    <property type="match status" value="1"/>
</dbReference>
<evidence type="ECO:0000256" key="10">
    <source>
        <dbReference type="ARBA" id="ARBA00025902"/>
    </source>
</evidence>
<keyword evidence="9" id="KW-0539">Nucleus</keyword>
<dbReference type="InterPro" id="IPR007861">
    <property type="entry name" value="DNA_mismatch_repair_MutS_clamp"/>
</dbReference>
<dbReference type="RefSeq" id="XP_033587594.1">
    <property type="nucleotide sequence ID" value="XM_033731390.1"/>
</dbReference>
<dbReference type="Gene3D" id="3.40.1170.10">
    <property type="entry name" value="DNA repair protein MutS, domain I"/>
    <property type="match status" value="1"/>
</dbReference>
<evidence type="ECO:0000313" key="16">
    <source>
        <dbReference type="EMBL" id="KAF2481024.1"/>
    </source>
</evidence>
<dbReference type="Gene3D" id="1.10.1420.10">
    <property type="match status" value="2"/>
</dbReference>
<feature type="domain" description="DNA mismatch repair proteins mutS family" evidence="15">
    <location>
        <begin position="990"/>
        <end position="1006"/>
    </location>
</feature>
<evidence type="ECO:0000256" key="8">
    <source>
        <dbReference type="ARBA" id="ARBA00023204"/>
    </source>
</evidence>
<evidence type="ECO:0000256" key="4">
    <source>
        <dbReference type="ARBA" id="ARBA00022741"/>
    </source>
</evidence>
<evidence type="ECO:0000259" key="15">
    <source>
        <dbReference type="PROSITE" id="PS00486"/>
    </source>
</evidence>
<dbReference type="GO" id="GO:0006312">
    <property type="term" value="P:mitotic recombination"/>
    <property type="evidence" value="ECO:0007669"/>
    <property type="project" value="TreeGrafter"/>
</dbReference>
<dbReference type="Proteomes" id="UP000799767">
    <property type="component" value="Unassembled WGS sequence"/>
</dbReference>
<dbReference type="Pfam" id="PF01624">
    <property type="entry name" value="MutS_I"/>
    <property type="match status" value="1"/>
</dbReference>
<evidence type="ECO:0000256" key="5">
    <source>
        <dbReference type="ARBA" id="ARBA00022763"/>
    </source>
</evidence>
<dbReference type="EMBL" id="MU001638">
    <property type="protein sequence ID" value="KAF2481024.1"/>
    <property type="molecule type" value="Genomic_DNA"/>
</dbReference>
<evidence type="ECO:0000313" key="17">
    <source>
        <dbReference type="Proteomes" id="UP000799767"/>
    </source>
</evidence>
<organism evidence="16 17">
    <name type="scientific">Neohortaea acidophila</name>
    <dbReference type="NCBI Taxonomy" id="245834"/>
    <lineage>
        <taxon>Eukaryota</taxon>
        <taxon>Fungi</taxon>
        <taxon>Dikarya</taxon>
        <taxon>Ascomycota</taxon>
        <taxon>Pezizomycotina</taxon>
        <taxon>Dothideomycetes</taxon>
        <taxon>Dothideomycetidae</taxon>
        <taxon>Mycosphaerellales</taxon>
        <taxon>Teratosphaeriaceae</taxon>
        <taxon>Neohortaea</taxon>
    </lineage>
</organism>
<sequence>MVSQPASQKKQQSISSFFSAKPSPTPKAVAHPTLHERNASLGDGDLFLSEHGSPDGDRVASTTPKRALDDVDDVQAPEAKRVKASKPSDDPDASLITNGEASAGVVGNRPSLAQVSANNAGGGKKAKITDRTSRYLFSSSPLRTPHDENENVDDDAASLKAKARLHEKFVKKLGAADSLASIRRRSHGITEEGQEEDGDVADEDEDQEAEPAPAATKGKKGAAKRAKGKLTPLEEQVIAIKKKHPDTLLVVEVGYKFRFFGEDARHAARELNIVCISGKFRFDEHPSEAHLDRFASASIPTHRLHVHVKRLVSAGHKVGVVRQLETAALKAAGDNRNKTFERGLTNLYTKGTYIDDQEGLDGPVLSPDGGAPATGHLLCITETPPRGWGSDENVQIGFVAVQPATGDIIYDDFEDGWMRSELETRLLHIAPCEFLIVGDVSKATEKLIRHLSSSKTNVFGDKARVERVDKPKTMAAQAYTHITSFYADKMRPDEPQSSQVESSQETGTLLDKVHKLSENATICLSAMITHLTDYGLQHVFDLTKYFQSFSARSHMLLNGNTLTSLEIYRNQTDYTERGSLFWTLDRTQTRFGQRLLRKWVGRPLLDRERLDERISAVEELKEKLQSMGVDRIKHLLRKTKADLEKSLIRIYYRRCTRPELLGVLQTLQMIAQEFAHVESLADAGFTSEMISSAILSLPKISDEVVQLLDRINAQAAKTDDKYSFFRDEHETDDITNHKVGIAAVEHDLNEYKKEAAEKLKRKTVEYVTVAGIEYLIELDNTQLKNVPASWVKISGTKKVSRYHTPEVVKLIRERDQHKEALANACDVAFMSLLTEIGSKYQAFRDCVQSLALLDCLLSLAEVASQPGYCKPELSDEIGISIKGGRHPMVEQLLLDAFVPNDVELSGSGVRALLCTGPNMNGKSTYVRSVALITIMAQIGSYVPADSARLGLLDAVFTRMGAFDNMMKGESTFMVELSETSDIIKQASPRSLILLDELGRGTSTHDGVAIAEAVLDHIITNLHSQTMFITHYQSLARMADRFPNVLKNVHMRFSEQDDAERGEQNITFLYEVGEGVAHRSYGLNVARLAGLPKTLLEEARRRSKGMEEEEGRKRLTYLAGVAETLMQDGEAECLQHFVAGLEQM</sequence>
<dbReference type="NCBIfam" id="NF003810">
    <property type="entry name" value="PRK05399.1"/>
    <property type="match status" value="1"/>
</dbReference>
<evidence type="ECO:0000256" key="7">
    <source>
        <dbReference type="ARBA" id="ARBA00023125"/>
    </source>
</evidence>
<keyword evidence="6" id="KW-0067">ATP-binding</keyword>
<dbReference type="InterPro" id="IPR045076">
    <property type="entry name" value="MutS"/>
</dbReference>
<dbReference type="SMART" id="SM00533">
    <property type="entry name" value="MUTSd"/>
    <property type="match status" value="1"/>
</dbReference>
<dbReference type="PROSITE" id="PS00486">
    <property type="entry name" value="DNA_MISMATCH_REPAIR_2"/>
    <property type="match status" value="1"/>
</dbReference>
<evidence type="ECO:0000256" key="9">
    <source>
        <dbReference type="ARBA" id="ARBA00023242"/>
    </source>
</evidence>
<dbReference type="FunFam" id="3.30.420.110:FF:000008">
    <property type="entry name" value="DNA mismatch repair protein"/>
    <property type="match status" value="1"/>
</dbReference>
<evidence type="ECO:0000256" key="12">
    <source>
        <dbReference type="ARBA" id="ARBA00073774"/>
    </source>
</evidence>
<dbReference type="FunFam" id="1.10.1420.10:FF:000004">
    <property type="entry name" value="DNA mismatch repair protein Msh3"/>
    <property type="match status" value="1"/>
</dbReference>
<comment type="similarity">
    <text evidence="2">Belongs to the DNA mismatch repair MutS family. MSH3 subfamily.</text>
</comment>
<dbReference type="InterPro" id="IPR007695">
    <property type="entry name" value="DNA_mismatch_repair_MutS-lik_N"/>
</dbReference>
<dbReference type="PANTHER" id="PTHR11361:SF122">
    <property type="entry name" value="DNA MISMATCH REPAIR PROTEIN MSH3"/>
    <property type="match status" value="1"/>
</dbReference>
<keyword evidence="17" id="KW-1185">Reference proteome</keyword>
<comment type="function">
    <text evidence="13">Component of the post-replicative DNA mismatch repair system (MMR).</text>
</comment>
<feature type="region of interest" description="Disordered" evidence="14">
    <location>
        <begin position="1"/>
        <end position="109"/>
    </location>
</feature>
<dbReference type="InterPro" id="IPR027417">
    <property type="entry name" value="P-loop_NTPase"/>
</dbReference>
<dbReference type="GO" id="GO:0140664">
    <property type="term" value="F:ATP-dependent DNA damage sensor activity"/>
    <property type="evidence" value="ECO:0007669"/>
    <property type="project" value="InterPro"/>
</dbReference>
<dbReference type="AlphaFoldDB" id="A0A6A6PN11"/>
<feature type="region of interest" description="Disordered" evidence="14">
    <location>
        <begin position="184"/>
        <end position="227"/>
    </location>
</feature>
<feature type="compositionally biased region" description="Low complexity" evidence="14">
    <location>
        <begin position="1"/>
        <end position="21"/>
    </location>
</feature>
<evidence type="ECO:0000256" key="13">
    <source>
        <dbReference type="RuleBase" id="RU003756"/>
    </source>
</evidence>
<dbReference type="SUPFAM" id="SSF52540">
    <property type="entry name" value="P-loop containing nucleoside triphosphate hydrolases"/>
    <property type="match status" value="1"/>
</dbReference>
<dbReference type="InterPro" id="IPR036678">
    <property type="entry name" value="MutS_con_dom_sf"/>
</dbReference>
<keyword evidence="4 13" id="KW-0547">Nucleotide-binding</keyword>
<gene>
    <name evidence="16" type="ORF">BDY17DRAFT_254009</name>
</gene>
<dbReference type="Gene3D" id="3.40.50.300">
    <property type="entry name" value="P-loop containing nucleotide triphosphate hydrolases"/>
    <property type="match status" value="1"/>
</dbReference>
<dbReference type="GO" id="GO:0005634">
    <property type="term" value="C:nucleus"/>
    <property type="evidence" value="ECO:0007669"/>
    <property type="project" value="UniProtKB-SubCell"/>
</dbReference>
<dbReference type="InterPro" id="IPR007860">
    <property type="entry name" value="DNA_mmatch_repair_MutS_con_dom"/>
</dbReference>
<reference evidence="16" key="1">
    <citation type="journal article" date="2020" name="Stud. Mycol.">
        <title>101 Dothideomycetes genomes: a test case for predicting lifestyles and emergence of pathogens.</title>
        <authorList>
            <person name="Haridas S."/>
            <person name="Albert R."/>
            <person name="Binder M."/>
            <person name="Bloem J."/>
            <person name="Labutti K."/>
            <person name="Salamov A."/>
            <person name="Andreopoulos B."/>
            <person name="Baker S."/>
            <person name="Barry K."/>
            <person name="Bills G."/>
            <person name="Bluhm B."/>
            <person name="Cannon C."/>
            <person name="Castanera R."/>
            <person name="Culley D."/>
            <person name="Daum C."/>
            <person name="Ezra D."/>
            <person name="Gonzalez J."/>
            <person name="Henrissat B."/>
            <person name="Kuo A."/>
            <person name="Liang C."/>
            <person name="Lipzen A."/>
            <person name="Lutzoni F."/>
            <person name="Magnuson J."/>
            <person name="Mondo S."/>
            <person name="Nolan M."/>
            <person name="Ohm R."/>
            <person name="Pangilinan J."/>
            <person name="Park H.-J."/>
            <person name="Ramirez L."/>
            <person name="Alfaro M."/>
            <person name="Sun H."/>
            <person name="Tritt A."/>
            <person name="Yoshinaga Y."/>
            <person name="Zwiers L.-H."/>
            <person name="Turgeon B."/>
            <person name="Goodwin S."/>
            <person name="Spatafora J."/>
            <person name="Crous P."/>
            <person name="Grigoriev I."/>
        </authorList>
    </citation>
    <scope>NUCLEOTIDE SEQUENCE</scope>
    <source>
        <strain evidence="16">CBS 113389</strain>
    </source>
</reference>
<evidence type="ECO:0000256" key="3">
    <source>
        <dbReference type="ARBA" id="ARBA00022151"/>
    </source>
</evidence>
<keyword evidence="8 13" id="KW-0234">DNA repair</keyword>
<dbReference type="GO" id="GO:0006298">
    <property type="term" value="P:mismatch repair"/>
    <property type="evidence" value="ECO:0007669"/>
    <property type="project" value="InterPro"/>
</dbReference>
<dbReference type="FunFam" id="3.40.1170.10:FF:000006">
    <property type="entry name" value="DNA mismatch repair protein"/>
    <property type="match status" value="1"/>
</dbReference>
<evidence type="ECO:0000256" key="6">
    <source>
        <dbReference type="ARBA" id="ARBA00022840"/>
    </source>
</evidence>